<accession>A0A2P5B1C8</accession>
<keyword evidence="3" id="KW-1185">Reference proteome</keyword>
<dbReference type="OrthoDB" id="1867629at2759"/>
<dbReference type="EMBL" id="JXTB01000387">
    <property type="protein sequence ID" value="PON42627.1"/>
    <property type="molecule type" value="Genomic_DNA"/>
</dbReference>
<dbReference type="InterPro" id="IPR006527">
    <property type="entry name" value="F-box-assoc_dom_typ1"/>
</dbReference>
<protein>
    <submittedName>
        <fullName evidence="2">F-box associated interaction domain containing protein</fullName>
    </submittedName>
</protein>
<evidence type="ECO:0000259" key="1">
    <source>
        <dbReference type="Pfam" id="PF07734"/>
    </source>
</evidence>
<name>A0A2P5B1C8_PARAD</name>
<reference evidence="3" key="1">
    <citation type="submission" date="2016-06" db="EMBL/GenBank/DDBJ databases">
        <title>Parallel loss of symbiosis genes in relatives of nitrogen-fixing non-legume Parasponia.</title>
        <authorList>
            <person name="Van Velzen R."/>
            <person name="Holmer R."/>
            <person name="Bu F."/>
            <person name="Rutten L."/>
            <person name="Van Zeijl A."/>
            <person name="Liu W."/>
            <person name="Santuari L."/>
            <person name="Cao Q."/>
            <person name="Sharma T."/>
            <person name="Shen D."/>
            <person name="Roswanjaya Y."/>
            <person name="Wardhani T."/>
            <person name="Kalhor M.S."/>
            <person name="Jansen J."/>
            <person name="Van den Hoogen J."/>
            <person name="Gungor B."/>
            <person name="Hartog M."/>
            <person name="Hontelez J."/>
            <person name="Verver J."/>
            <person name="Yang W.-C."/>
            <person name="Schijlen E."/>
            <person name="Repin R."/>
            <person name="Schilthuizen M."/>
            <person name="Schranz E."/>
            <person name="Heidstra R."/>
            <person name="Miyata K."/>
            <person name="Fedorova E."/>
            <person name="Kohlen W."/>
            <person name="Bisseling T."/>
            <person name="Smit S."/>
            <person name="Geurts R."/>
        </authorList>
    </citation>
    <scope>NUCLEOTIDE SEQUENCE [LARGE SCALE GENOMIC DNA]</scope>
    <source>
        <strain evidence="3">cv. WU1-14</strain>
    </source>
</reference>
<sequence length="203" mass="23573">MKSGQYDIWRQSLIVMMRGKWHFCTVSHCDGIIWLSPLSFYYGETVLYNPGIREFKFLPGSCLAEAYSLGRFILVQGEGFGYDSKVNDYKFIRILSNWRSNECIAELYSMASDSWREIRSDMKFGHALCGGNRVVVCWKGFFYWVVKVPDIILAFEMSSDEFHSIQLTVPHNVDQVDALPSTRKILAVWNESVAHLRRSSYMY</sequence>
<dbReference type="Pfam" id="PF07734">
    <property type="entry name" value="FBA_1"/>
    <property type="match status" value="1"/>
</dbReference>
<dbReference type="NCBIfam" id="TIGR01640">
    <property type="entry name" value="F_box_assoc_1"/>
    <property type="match status" value="1"/>
</dbReference>
<dbReference type="InterPro" id="IPR050796">
    <property type="entry name" value="SCF_F-box_component"/>
</dbReference>
<dbReference type="AlphaFoldDB" id="A0A2P5B1C8"/>
<gene>
    <name evidence="2" type="ORF">PanWU01x14_280210</name>
</gene>
<feature type="domain" description="F-box associated beta-propeller type 1" evidence="1">
    <location>
        <begin position="20"/>
        <end position="181"/>
    </location>
</feature>
<evidence type="ECO:0000313" key="2">
    <source>
        <dbReference type="EMBL" id="PON42627.1"/>
    </source>
</evidence>
<comment type="caution">
    <text evidence="2">The sequence shown here is derived from an EMBL/GenBank/DDBJ whole genome shotgun (WGS) entry which is preliminary data.</text>
</comment>
<proteinExistence type="predicted"/>
<dbReference type="PANTHER" id="PTHR31672">
    <property type="entry name" value="BNACNNG10540D PROTEIN"/>
    <property type="match status" value="1"/>
</dbReference>
<dbReference type="InterPro" id="IPR017451">
    <property type="entry name" value="F-box-assoc_interact_dom"/>
</dbReference>
<dbReference type="PANTHER" id="PTHR31672:SF13">
    <property type="entry name" value="F-BOX PROTEIN CPR30-LIKE"/>
    <property type="match status" value="1"/>
</dbReference>
<dbReference type="STRING" id="3476.A0A2P5B1C8"/>
<organism evidence="2 3">
    <name type="scientific">Parasponia andersonii</name>
    <name type="common">Sponia andersonii</name>
    <dbReference type="NCBI Taxonomy" id="3476"/>
    <lineage>
        <taxon>Eukaryota</taxon>
        <taxon>Viridiplantae</taxon>
        <taxon>Streptophyta</taxon>
        <taxon>Embryophyta</taxon>
        <taxon>Tracheophyta</taxon>
        <taxon>Spermatophyta</taxon>
        <taxon>Magnoliopsida</taxon>
        <taxon>eudicotyledons</taxon>
        <taxon>Gunneridae</taxon>
        <taxon>Pentapetalae</taxon>
        <taxon>rosids</taxon>
        <taxon>fabids</taxon>
        <taxon>Rosales</taxon>
        <taxon>Cannabaceae</taxon>
        <taxon>Parasponia</taxon>
    </lineage>
</organism>
<evidence type="ECO:0000313" key="3">
    <source>
        <dbReference type="Proteomes" id="UP000237105"/>
    </source>
</evidence>
<dbReference type="Proteomes" id="UP000237105">
    <property type="component" value="Unassembled WGS sequence"/>
</dbReference>